<feature type="domain" description="Methyltransferase type 11" evidence="1">
    <location>
        <begin position="50"/>
        <end position="144"/>
    </location>
</feature>
<dbReference type="RefSeq" id="WP_244720041.1">
    <property type="nucleotide sequence ID" value="NZ_JALIRP010000001.1"/>
</dbReference>
<keyword evidence="2" id="KW-0489">Methyltransferase</keyword>
<dbReference type="EMBL" id="JALIRP010000001">
    <property type="protein sequence ID" value="MCJ8010823.1"/>
    <property type="molecule type" value="Genomic_DNA"/>
</dbReference>
<reference evidence="2" key="1">
    <citation type="submission" date="2022-04" db="EMBL/GenBank/DDBJ databases">
        <title>Paenibacillus mangrovi sp. nov., a novel endophytic bacterium isolated from bark of Kandelia candel.</title>
        <authorList>
            <person name="Tuo L."/>
        </authorList>
    </citation>
    <scope>NUCLEOTIDE SEQUENCE</scope>
    <source>
        <strain evidence="2">KQZ6P-2</strain>
    </source>
</reference>
<dbReference type="InterPro" id="IPR029063">
    <property type="entry name" value="SAM-dependent_MTases_sf"/>
</dbReference>
<keyword evidence="2" id="KW-0808">Transferase</keyword>
<dbReference type="AlphaFoldDB" id="A0A9X1WKU2"/>
<proteinExistence type="predicted"/>
<protein>
    <submittedName>
        <fullName evidence="2">Class I SAM-dependent methyltransferase</fullName>
    </submittedName>
</protein>
<sequence length="248" mass="28628">MEYRGSGLYDDELFFNRYQERRRWSENANDTIEKPIILQLIGDVTGRKVLDLGCGDASFGNHLLDLGAASYTGIEGSENMVAAAEKTLHRANTSIIHTTIEEWDFPDSQYDLAVSRLVLHYIQDIESTFKKVYQTLIDGGSFVFSIEHPVITSSYGIPREDGMKQDWVVDQYFHTGIRKQTWLGAAATKYHRTIEDIFSALQQVGFHVKNLRESRPDQANFENIETYERRMRIPLFLFFSAEKKQVHF</sequence>
<keyword evidence="3" id="KW-1185">Reference proteome</keyword>
<comment type="caution">
    <text evidence="2">The sequence shown here is derived from an EMBL/GenBank/DDBJ whole genome shotgun (WGS) entry which is preliminary data.</text>
</comment>
<dbReference type="InterPro" id="IPR013216">
    <property type="entry name" value="Methyltransf_11"/>
</dbReference>
<dbReference type="GO" id="GO:0032259">
    <property type="term" value="P:methylation"/>
    <property type="evidence" value="ECO:0007669"/>
    <property type="project" value="UniProtKB-KW"/>
</dbReference>
<dbReference type="CDD" id="cd02440">
    <property type="entry name" value="AdoMet_MTases"/>
    <property type="match status" value="1"/>
</dbReference>
<gene>
    <name evidence="2" type="ORF">MUG84_03570</name>
</gene>
<evidence type="ECO:0000313" key="3">
    <source>
        <dbReference type="Proteomes" id="UP001139347"/>
    </source>
</evidence>
<dbReference type="SUPFAM" id="SSF53335">
    <property type="entry name" value="S-adenosyl-L-methionine-dependent methyltransferases"/>
    <property type="match status" value="1"/>
</dbReference>
<dbReference type="Proteomes" id="UP001139347">
    <property type="component" value="Unassembled WGS sequence"/>
</dbReference>
<dbReference type="PANTHER" id="PTHR43861">
    <property type="entry name" value="TRANS-ACONITATE 2-METHYLTRANSFERASE-RELATED"/>
    <property type="match status" value="1"/>
</dbReference>
<dbReference type="Pfam" id="PF08241">
    <property type="entry name" value="Methyltransf_11"/>
    <property type="match status" value="1"/>
</dbReference>
<evidence type="ECO:0000259" key="1">
    <source>
        <dbReference type="Pfam" id="PF08241"/>
    </source>
</evidence>
<dbReference type="GO" id="GO:0008757">
    <property type="term" value="F:S-adenosylmethionine-dependent methyltransferase activity"/>
    <property type="evidence" value="ECO:0007669"/>
    <property type="project" value="InterPro"/>
</dbReference>
<accession>A0A9X1WKU2</accession>
<dbReference type="Gene3D" id="3.40.50.150">
    <property type="entry name" value="Vaccinia Virus protein VP39"/>
    <property type="match status" value="1"/>
</dbReference>
<organism evidence="2 3">
    <name type="scientific">Paenibacillus mangrovi</name>
    <dbReference type="NCBI Taxonomy" id="2931978"/>
    <lineage>
        <taxon>Bacteria</taxon>
        <taxon>Bacillati</taxon>
        <taxon>Bacillota</taxon>
        <taxon>Bacilli</taxon>
        <taxon>Bacillales</taxon>
        <taxon>Paenibacillaceae</taxon>
        <taxon>Paenibacillus</taxon>
    </lineage>
</organism>
<name>A0A9X1WKU2_9BACL</name>
<evidence type="ECO:0000313" key="2">
    <source>
        <dbReference type="EMBL" id="MCJ8010823.1"/>
    </source>
</evidence>